<keyword evidence="2" id="KW-0812">Transmembrane</keyword>
<sequence length="288" mass="30147">METVVENSGEAAVPEKKSRSKSLPSVDAEQVASAEVNTEAAQPLVEEPVAEAAPEVEVSSEAAALQAQLAKAVQTARIGLGVAAVALVLAVTSPWWGPRTVDNELSTRQTVVLAAAQVKTLAAQDAPFAEQFALISRALPADKATKGVVATIAPLAQAGVPTLAALQESFKGTADRVLVGQMVGKDDESWVSWSLHKVAALVRVETVTSTVATPPADVQIVHDANIALDEGNLALAVEHLSQLEGNAADEVQGWVADAKNRVALDEAVTKLGTLAESRSKRSAWLWFR</sequence>
<keyword evidence="3" id="KW-1133">Transmembrane helix</keyword>
<name>A0A7C9QS87_9PROT</name>
<evidence type="ECO:0000256" key="1">
    <source>
        <dbReference type="ARBA" id="ARBA00004370"/>
    </source>
</evidence>
<dbReference type="AlphaFoldDB" id="A0A7C9QS87"/>
<gene>
    <name evidence="6" type="ORF">G4223_02765</name>
</gene>
<evidence type="ECO:0000256" key="4">
    <source>
        <dbReference type="ARBA" id="ARBA00023136"/>
    </source>
</evidence>
<comment type="caution">
    <text evidence="6">The sequence shown here is derived from an EMBL/GenBank/DDBJ whole genome shotgun (WGS) entry which is preliminary data.</text>
</comment>
<keyword evidence="7" id="KW-1185">Reference proteome</keyword>
<organism evidence="6 7">
    <name type="scientific">Magnetospirillum aberrantis SpK</name>
    <dbReference type="NCBI Taxonomy" id="908842"/>
    <lineage>
        <taxon>Bacteria</taxon>
        <taxon>Pseudomonadati</taxon>
        <taxon>Pseudomonadota</taxon>
        <taxon>Alphaproteobacteria</taxon>
        <taxon>Rhodospirillales</taxon>
        <taxon>Rhodospirillaceae</taxon>
        <taxon>Magnetospirillum</taxon>
    </lineage>
</organism>
<accession>A0A7C9QS87</accession>
<dbReference type="InterPro" id="IPR019133">
    <property type="entry name" value="MIC60"/>
</dbReference>
<evidence type="ECO:0000256" key="3">
    <source>
        <dbReference type="ARBA" id="ARBA00022989"/>
    </source>
</evidence>
<dbReference type="GO" id="GO:0016020">
    <property type="term" value="C:membrane"/>
    <property type="evidence" value="ECO:0007669"/>
    <property type="project" value="UniProtKB-SubCell"/>
</dbReference>
<dbReference type="EMBL" id="JAAIYP010000009">
    <property type="protein sequence ID" value="NFV79037.1"/>
    <property type="molecule type" value="Genomic_DNA"/>
</dbReference>
<evidence type="ECO:0000256" key="2">
    <source>
        <dbReference type="ARBA" id="ARBA00022692"/>
    </source>
</evidence>
<dbReference type="Proteomes" id="UP000480684">
    <property type="component" value="Unassembled WGS sequence"/>
</dbReference>
<feature type="region of interest" description="Disordered" evidence="5">
    <location>
        <begin position="1"/>
        <end position="45"/>
    </location>
</feature>
<dbReference type="Pfam" id="PF09731">
    <property type="entry name" value="Mitofilin"/>
    <property type="match status" value="1"/>
</dbReference>
<keyword evidence="4" id="KW-0472">Membrane</keyword>
<reference evidence="6 7" key="1">
    <citation type="submission" date="2020-02" db="EMBL/GenBank/DDBJ databases">
        <authorList>
            <person name="Dziuba M."/>
            <person name="Kuznetsov B."/>
            <person name="Mardanov A."/>
            <person name="Ravin N."/>
            <person name="Grouzdev D."/>
        </authorList>
    </citation>
    <scope>NUCLEOTIDE SEQUENCE [LARGE SCALE GENOMIC DNA]</scope>
    <source>
        <strain evidence="6 7">SpK</strain>
    </source>
</reference>
<dbReference type="RefSeq" id="WP_163674688.1">
    <property type="nucleotide sequence ID" value="NZ_JAAIYP010000009.1"/>
</dbReference>
<evidence type="ECO:0000313" key="7">
    <source>
        <dbReference type="Proteomes" id="UP000480684"/>
    </source>
</evidence>
<comment type="subcellular location">
    <subcellularLocation>
        <location evidence="1">Membrane</location>
    </subcellularLocation>
</comment>
<evidence type="ECO:0000313" key="6">
    <source>
        <dbReference type="EMBL" id="NFV79037.1"/>
    </source>
</evidence>
<evidence type="ECO:0000256" key="5">
    <source>
        <dbReference type="SAM" id="MobiDB-lite"/>
    </source>
</evidence>
<proteinExistence type="predicted"/>
<protein>
    <submittedName>
        <fullName evidence="6">Uncharacterized protein</fullName>
    </submittedName>
</protein>